<dbReference type="EMBL" id="JADKPO010000007">
    <property type="protein sequence ID" value="MBF4767457.1"/>
    <property type="molecule type" value="Genomic_DNA"/>
</dbReference>
<evidence type="ECO:0000256" key="2">
    <source>
        <dbReference type="ARBA" id="ARBA00022692"/>
    </source>
</evidence>
<feature type="transmembrane region" description="Helical" evidence="5">
    <location>
        <begin position="84"/>
        <end position="102"/>
    </location>
</feature>
<protein>
    <submittedName>
        <fullName evidence="6">DUF4870 domain-containing protein</fullName>
    </submittedName>
</protein>
<comment type="caution">
    <text evidence="6">The sequence shown here is derived from an EMBL/GenBank/DDBJ whole genome shotgun (WGS) entry which is preliminary data.</text>
</comment>
<sequence>MTQTDRNWASAAHWGVFVAAWLAMGFLAPLVIMLTVGNQSPYVRKHAVESLNFQISLLIYGAAAVLFSILTIGLGLIIVIPVALAAFVAIVVFLIQASIRAANGEDYRYPLTLRFVS</sequence>
<keyword evidence="2 5" id="KW-0812">Transmembrane</keyword>
<dbReference type="InterPro" id="IPR019109">
    <property type="entry name" value="MamF_MmsF"/>
</dbReference>
<evidence type="ECO:0000313" key="7">
    <source>
        <dbReference type="Proteomes" id="UP000660668"/>
    </source>
</evidence>
<evidence type="ECO:0000313" key="6">
    <source>
        <dbReference type="EMBL" id="MBF4767457.1"/>
    </source>
</evidence>
<comment type="subcellular location">
    <subcellularLocation>
        <location evidence="1">Membrane</location>
        <topology evidence="1">Multi-pass membrane protein</topology>
    </subcellularLocation>
</comment>
<proteinExistence type="predicted"/>
<gene>
    <name evidence="6" type="ORF">ISU10_06715</name>
</gene>
<evidence type="ECO:0000256" key="1">
    <source>
        <dbReference type="ARBA" id="ARBA00004141"/>
    </source>
</evidence>
<keyword evidence="4 5" id="KW-0472">Membrane</keyword>
<dbReference type="Pfam" id="PF09685">
    <property type="entry name" value="MamF_MmsF"/>
    <property type="match status" value="1"/>
</dbReference>
<reference evidence="6" key="1">
    <citation type="submission" date="2020-11" db="EMBL/GenBank/DDBJ databases">
        <title>Nocardioides cynanchi sp. nov., isolated from soil of rhizosphere of Cynanchum wilfordii.</title>
        <authorList>
            <person name="Lee J.-S."/>
            <person name="Suh M.K."/>
            <person name="Kim J.-S."/>
        </authorList>
    </citation>
    <scope>NUCLEOTIDE SEQUENCE</scope>
    <source>
        <strain evidence="6">KCTC 19276</strain>
    </source>
</reference>
<feature type="transmembrane region" description="Helical" evidence="5">
    <location>
        <begin position="12"/>
        <end position="36"/>
    </location>
</feature>
<name>A0A930YHS7_9ACTN</name>
<dbReference type="Proteomes" id="UP000660668">
    <property type="component" value="Unassembled WGS sequence"/>
</dbReference>
<keyword evidence="7" id="KW-1185">Reference proteome</keyword>
<evidence type="ECO:0000256" key="4">
    <source>
        <dbReference type="ARBA" id="ARBA00023136"/>
    </source>
</evidence>
<accession>A0A930YHS7</accession>
<dbReference type="AlphaFoldDB" id="A0A930YHS7"/>
<evidence type="ECO:0000256" key="3">
    <source>
        <dbReference type="ARBA" id="ARBA00022989"/>
    </source>
</evidence>
<keyword evidence="3 5" id="KW-1133">Transmembrane helix</keyword>
<evidence type="ECO:0000256" key="5">
    <source>
        <dbReference type="SAM" id="Phobius"/>
    </source>
</evidence>
<feature type="transmembrane region" description="Helical" evidence="5">
    <location>
        <begin position="57"/>
        <end position="78"/>
    </location>
</feature>
<organism evidence="6 7">
    <name type="scientific">Nocardioides agariphilus</name>
    <dbReference type="NCBI Taxonomy" id="433664"/>
    <lineage>
        <taxon>Bacteria</taxon>
        <taxon>Bacillati</taxon>
        <taxon>Actinomycetota</taxon>
        <taxon>Actinomycetes</taxon>
        <taxon>Propionibacteriales</taxon>
        <taxon>Nocardioidaceae</taxon>
        <taxon>Nocardioides</taxon>
    </lineage>
</organism>